<gene>
    <name evidence="1" type="ORF">ACFQFF_20525</name>
</gene>
<dbReference type="EMBL" id="JBHSUW010000001">
    <property type="protein sequence ID" value="MFC6503824.1"/>
    <property type="molecule type" value="Genomic_DNA"/>
</dbReference>
<keyword evidence="2" id="KW-1185">Reference proteome</keyword>
<organism evidence="1 2">
    <name type="scientific">Streptomyces plicatus</name>
    <dbReference type="NCBI Taxonomy" id="1922"/>
    <lineage>
        <taxon>Bacteria</taxon>
        <taxon>Bacillati</taxon>
        <taxon>Actinomycetota</taxon>
        <taxon>Actinomycetes</taxon>
        <taxon>Kitasatosporales</taxon>
        <taxon>Streptomycetaceae</taxon>
        <taxon>Streptomyces</taxon>
        <taxon>Streptomyces rochei group</taxon>
    </lineage>
</organism>
<dbReference type="RefSeq" id="WP_193448796.1">
    <property type="nucleotide sequence ID" value="NZ_BMUJ01000001.1"/>
</dbReference>
<dbReference type="Proteomes" id="UP001596321">
    <property type="component" value="Unassembled WGS sequence"/>
</dbReference>
<proteinExistence type="predicted"/>
<name>A0ABW1Y1Y4_STRPL</name>
<reference evidence="2" key="1">
    <citation type="journal article" date="2019" name="Int. J. Syst. Evol. Microbiol.">
        <title>The Global Catalogue of Microorganisms (GCM) 10K type strain sequencing project: providing services to taxonomists for standard genome sequencing and annotation.</title>
        <authorList>
            <consortium name="The Broad Institute Genomics Platform"/>
            <consortium name="The Broad Institute Genome Sequencing Center for Infectious Disease"/>
            <person name="Wu L."/>
            <person name="Ma J."/>
        </authorList>
    </citation>
    <scope>NUCLEOTIDE SEQUENCE [LARGE SCALE GENOMIC DNA]</scope>
    <source>
        <strain evidence="2">JCM 4504</strain>
    </source>
</reference>
<sequence length="200" mass="21866">MAMATDISGCGIVLPADWVSLPVEPSDDVRSWSKTTAVELRDRSRAAGYDIDKATLRKDLRSRAEDSRSREPLHAFALYPDGFDFALAILEVSLIYPDDTVPEITLGWLAETFSADDFGPPEISRADLPIGPAVRIRQNFASGTRSRRRPGILMETLTYGVLPTGAESALMMLMSWTVPGLSEEMETAADSIAETLTVDI</sequence>
<evidence type="ECO:0000313" key="2">
    <source>
        <dbReference type="Proteomes" id="UP001596321"/>
    </source>
</evidence>
<protein>
    <submittedName>
        <fullName evidence="1">Uncharacterized protein</fullName>
    </submittedName>
</protein>
<evidence type="ECO:0000313" key="1">
    <source>
        <dbReference type="EMBL" id="MFC6503824.1"/>
    </source>
</evidence>
<comment type="caution">
    <text evidence="1">The sequence shown here is derived from an EMBL/GenBank/DDBJ whole genome shotgun (WGS) entry which is preliminary data.</text>
</comment>
<accession>A0ABW1Y1Y4</accession>